<evidence type="ECO:0000256" key="5">
    <source>
        <dbReference type="ARBA" id="ARBA00023136"/>
    </source>
</evidence>
<evidence type="ECO:0000259" key="9">
    <source>
        <dbReference type="Pfam" id="PF13515"/>
    </source>
</evidence>
<dbReference type="PANTHER" id="PTHR30509:SF8">
    <property type="entry name" value="INNER MEMBRANE PROTEIN YCCS"/>
    <property type="match status" value="1"/>
</dbReference>
<name>A0ABZ0J723_9BURK</name>
<organism evidence="10 11">
    <name type="scientific">Diaphorobacter limosus</name>
    <dbReference type="NCBI Taxonomy" id="3036128"/>
    <lineage>
        <taxon>Bacteria</taxon>
        <taxon>Pseudomonadati</taxon>
        <taxon>Pseudomonadota</taxon>
        <taxon>Betaproteobacteria</taxon>
        <taxon>Burkholderiales</taxon>
        <taxon>Comamonadaceae</taxon>
        <taxon>Diaphorobacter</taxon>
    </lineage>
</organism>
<feature type="transmembrane region" description="Helical" evidence="7">
    <location>
        <begin position="525"/>
        <end position="541"/>
    </location>
</feature>
<feature type="transmembrane region" description="Helical" evidence="7">
    <location>
        <begin position="447"/>
        <end position="469"/>
    </location>
</feature>
<evidence type="ECO:0000256" key="7">
    <source>
        <dbReference type="SAM" id="Phobius"/>
    </source>
</evidence>
<dbReference type="PANTHER" id="PTHR30509">
    <property type="entry name" value="P-HYDROXYBENZOIC ACID EFFLUX PUMP SUBUNIT-RELATED"/>
    <property type="match status" value="1"/>
</dbReference>
<evidence type="ECO:0000256" key="1">
    <source>
        <dbReference type="ARBA" id="ARBA00004651"/>
    </source>
</evidence>
<accession>A0ABZ0J723</accession>
<evidence type="ECO:0000256" key="4">
    <source>
        <dbReference type="ARBA" id="ARBA00022989"/>
    </source>
</evidence>
<gene>
    <name evidence="10" type="ORF">P4826_01905</name>
</gene>
<feature type="transmembrane region" description="Helical" evidence="7">
    <location>
        <begin position="121"/>
        <end position="139"/>
    </location>
</feature>
<feature type="transmembrane region" description="Helical" evidence="7">
    <location>
        <begin position="12"/>
        <end position="34"/>
    </location>
</feature>
<keyword evidence="5 7" id="KW-0472">Membrane</keyword>
<sequence length="726" mass="78461">MTMPLEIRLRGALRVLLSHYVANGVAGALGLLLISSLVHVLLGSAAGSAAAVGAIVAIPPDIPAPRRGKFLHMLPAPLLALPLFFVVQLLHEQPWLLGLLIVPASFFAFLAMAWGKRGAPVAIAAVLALVFSMAVPVHTGAEGWRAALTTSFYFGLGSLLFVPWSVLVNRLLNGRYRAQVLADVLLSQAALMRLQALQFTPVLALGERANPLMGQLLLRQATLADQLQSARDIVLESPGSARQQRLAGMLLCALEMRDHLLASALDLEELRRQPEQAGALTRQHGVLLALAAQMEQLADALLRGQVPAPFEDLRAQLQLAVPQGDAGFSPARLAQALSHRIGHIHDEVARLVALARGEAAPDLALVRVCWQMFVSPTGWGWRPLLGLWRWSAAPLRHAMRAALAIGVGYALSQLLPWREHAYWIVLTIVVVLRGSLAQTLERRNERVAGTLLGCMLASIVLLANLPHWALLACVTLAQAVAHAFTLRRYLFTAVAATVLGLVQAHLLGAGGSAGFVLLERMADTLIGAGIAWAFAYVLPSWERQQIPALVARALAAQTRHAREALALGQLQAVDNHPELAWRLARREAYDSLGVLVQATARAWKEPRAVRPPLAPLERMQVHCYQLLAQLTAVKSMLLLRRGHLRAEDVQEPLQAATARLEAVLTGAAVATAPASDQAGVYEPQALPPLVETDLAPWLLRRLCLAEELARQLRSEAMAVVVPLRAD</sequence>
<proteinExistence type="inferred from homology"/>
<protein>
    <submittedName>
        <fullName evidence="10">FUSC family membrane protein</fullName>
    </submittedName>
</protein>
<comment type="subcellular location">
    <subcellularLocation>
        <location evidence="1">Cell membrane</location>
        <topology evidence="1">Multi-pass membrane protein</topology>
    </subcellularLocation>
</comment>
<dbReference type="InterPro" id="IPR032692">
    <property type="entry name" value="YccS_N"/>
</dbReference>
<evidence type="ECO:0000256" key="2">
    <source>
        <dbReference type="ARBA" id="ARBA00022475"/>
    </source>
</evidence>
<feature type="transmembrane region" description="Helical" evidence="7">
    <location>
        <begin position="70"/>
        <end position="89"/>
    </location>
</feature>
<evidence type="ECO:0000259" key="8">
    <source>
        <dbReference type="Pfam" id="PF12805"/>
    </source>
</evidence>
<feature type="domain" description="Integral membrane bound transporter" evidence="9">
    <location>
        <begin position="409"/>
        <end position="533"/>
    </location>
</feature>
<comment type="similarity">
    <text evidence="6">Belongs to the YccS/YhfK family.</text>
</comment>
<keyword evidence="2" id="KW-1003">Cell membrane</keyword>
<feature type="transmembrane region" description="Helical" evidence="7">
    <location>
        <begin position="95"/>
        <end position="114"/>
    </location>
</feature>
<feature type="transmembrane region" description="Helical" evidence="7">
    <location>
        <begin position="40"/>
        <end position="58"/>
    </location>
</feature>
<evidence type="ECO:0000256" key="3">
    <source>
        <dbReference type="ARBA" id="ARBA00022692"/>
    </source>
</evidence>
<evidence type="ECO:0000313" key="11">
    <source>
        <dbReference type="Proteomes" id="UP001303211"/>
    </source>
</evidence>
<evidence type="ECO:0000313" key="10">
    <source>
        <dbReference type="EMBL" id="WOO32902.1"/>
    </source>
</evidence>
<dbReference type="InterPro" id="IPR049453">
    <property type="entry name" value="Memb_transporter_dom"/>
</dbReference>
<reference evidence="10 11" key="1">
    <citation type="submission" date="2023-03" db="EMBL/GenBank/DDBJ databases">
        <title>Diaphorobacter basophil sp. nov., isolated from a sewage-treatment plant.</title>
        <authorList>
            <person name="Yang K."/>
        </authorList>
    </citation>
    <scope>NUCLEOTIDE SEQUENCE [LARGE SCALE GENOMIC DNA]</scope>
    <source>
        <strain evidence="10 11">Y-1</strain>
    </source>
</reference>
<keyword evidence="11" id="KW-1185">Reference proteome</keyword>
<feature type="transmembrane region" description="Helical" evidence="7">
    <location>
        <begin position="151"/>
        <end position="172"/>
    </location>
</feature>
<dbReference type="Pfam" id="PF12805">
    <property type="entry name" value="FUSC-like"/>
    <property type="match status" value="1"/>
</dbReference>
<dbReference type="RefSeq" id="WP_317702319.1">
    <property type="nucleotide sequence ID" value="NZ_CP136921.1"/>
</dbReference>
<feature type="domain" description="Integral membrane protein YccS N-terminal" evidence="8">
    <location>
        <begin position="85"/>
        <end position="308"/>
    </location>
</feature>
<keyword evidence="4 7" id="KW-1133">Transmembrane helix</keyword>
<dbReference type="Pfam" id="PF13515">
    <property type="entry name" value="FUSC_2"/>
    <property type="match status" value="1"/>
</dbReference>
<evidence type="ECO:0000256" key="6">
    <source>
        <dbReference type="ARBA" id="ARBA00043993"/>
    </source>
</evidence>
<dbReference type="Proteomes" id="UP001303211">
    <property type="component" value="Chromosome"/>
</dbReference>
<keyword evidence="3 7" id="KW-0812">Transmembrane</keyword>
<feature type="transmembrane region" description="Helical" evidence="7">
    <location>
        <begin position="489"/>
        <end position="518"/>
    </location>
</feature>
<dbReference type="EMBL" id="CP136921">
    <property type="protein sequence ID" value="WOO32902.1"/>
    <property type="molecule type" value="Genomic_DNA"/>
</dbReference>